<reference evidence="1 2" key="1">
    <citation type="submission" date="2018-03" db="EMBL/GenBank/DDBJ databases">
        <title>Genomic Encyclopedia of Archaeal and Bacterial Type Strains, Phase II (KMG-II): from individual species to whole genera.</title>
        <authorList>
            <person name="Goeker M."/>
        </authorList>
    </citation>
    <scope>NUCLEOTIDE SEQUENCE [LARGE SCALE GENOMIC DNA]</scope>
    <source>
        <strain evidence="1 2">DSM 44720</strain>
    </source>
</reference>
<evidence type="ECO:0000313" key="2">
    <source>
        <dbReference type="Proteomes" id="UP000239494"/>
    </source>
</evidence>
<gene>
    <name evidence="1" type="ORF">CLV43_12658</name>
</gene>
<accession>A0A2T0S6X7</accession>
<dbReference type="EMBL" id="PVTF01000026">
    <property type="protein sequence ID" value="PRY29181.1"/>
    <property type="molecule type" value="Genomic_DNA"/>
</dbReference>
<name>A0A2T0S6X7_9PSEU</name>
<evidence type="ECO:0000313" key="1">
    <source>
        <dbReference type="EMBL" id="PRY29181.1"/>
    </source>
</evidence>
<dbReference type="InterPro" id="IPR031009">
    <property type="entry name" value="Tcm_partner"/>
</dbReference>
<organism evidence="1 2">
    <name type="scientific">Umezawaea tangerina</name>
    <dbReference type="NCBI Taxonomy" id="84725"/>
    <lineage>
        <taxon>Bacteria</taxon>
        <taxon>Bacillati</taxon>
        <taxon>Actinomycetota</taxon>
        <taxon>Actinomycetes</taxon>
        <taxon>Pseudonocardiales</taxon>
        <taxon>Pseudonocardiaceae</taxon>
        <taxon>Umezawaea</taxon>
    </lineage>
</organism>
<keyword evidence="2" id="KW-1185">Reference proteome</keyword>
<proteinExistence type="predicted"/>
<protein>
    <submittedName>
        <fullName evidence="1">Three-Cys-motif partner protein</fullName>
    </submittedName>
</protein>
<dbReference type="AlphaFoldDB" id="A0A2T0S6X7"/>
<comment type="caution">
    <text evidence="1">The sequence shown here is derived from an EMBL/GenBank/DDBJ whole genome shotgun (WGS) entry which is preliminary data.</text>
</comment>
<dbReference type="RefSeq" id="WP_106196952.1">
    <property type="nucleotide sequence ID" value="NZ_PVTF01000026.1"/>
</dbReference>
<dbReference type="OrthoDB" id="5070486at2"/>
<sequence>MTAHDKFFQEKQAAAVLKHGILKRYPDVFTAKTGSAALAGKVVYLDGFAGPGRYKPEEGQAEGAEGSPLLAVRTATKAGAFHRTLHCVFVERDPEYFENLSETLAREAPQDMVYEVLQGDVNQHLDAVLDLARDSPLLAFLDPFGTGLPYTEMTDRLLRQPKWPATEVLLNFNLQSVWRIGGLLDADKANATSPALADAFLDEEWLPVGTGCGGRASGAGFQSADASLARIDAFLGDDWWREVFRTARRQAEGQGERAAAASAAWKVAQVYCQRIEKDTGYRAFPVPIRREPGQAPLFMMILFYRYAGAPYVFNEAASKANEDWRKFTNERSLRQPPATAEPEDLFGGTLVSEMVAEQNARTEAKLNQSWIDVIATNITEFVLTRGSAGVQDHTEALYGATLGLAREMHLREAWDQLAGRGVVRPRLKGKGNKIENQTIVPT</sequence>
<dbReference type="NCBIfam" id="TIGR04474">
    <property type="entry name" value="tcm_partner"/>
    <property type="match status" value="1"/>
</dbReference>
<dbReference type="Proteomes" id="UP000239494">
    <property type="component" value="Unassembled WGS sequence"/>
</dbReference>